<protein>
    <submittedName>
        <fullName evidence="3">DUF192 domain-containing protein</fullName>
    </submittedName>
</protein>
<feature type="signal peptide" evidence="2">
    <location>
        <begin position="1"/>
        <end position="18"/>
    </location>
</feature>
<accession>A0A6G8PZT3</accession>
<evidence type="ECO:0000256" key="2">
    <source>
        <dbReference type="SAM" id="SignalP"/>
    </source>
</evidence>
<feature type="chain" id="PRO_5039555942" evidence="2">
    <location>
        <begin position="19"/>
        <end position="184"/>
    </location>
</feature>
<evidence type="ECO:0000313" key="3">
    <source>
        <dbReference type="EMBL" id="QIN79716.1"/>
    </source>
</evidence>
<proteinExistence type="predicted"/>
<sequence length="184" mass="19593">MRTRATLAVFLISLLAAGCGGGREPAADRAPEGTSGSSPRAGTTQGMETTQASTLATATVTLVPSDGGEPVEVRAEIADDDAERTRGLMERTALAEEAGMLFVFGRERTLSFWMRNTLIPLSIAYIDAEGRIVDIEDMEPLDDQTKHPSAEPAKYALEVNQGFFGERGIEVGDRVEGLPAGPRP</sequence>
<dbReference type="PANTHER" id="PTHR37953:SF1">
    <property type="entry name" value="UPF0127 PROTEIN MJ1496"/>
    <property type="match status" value="1"/>
</dbReference>
<dbReference type="KEGG" id="rmar:GBA65_15575"/>
<keyword evidence="4" id="KW-1185">Reference proteome</keyword>
<dbReference type="Pfam" id="PF02643">
    <property type="entry name" value="DUF192"/>
    <property type="match status" value="1"/>
</dbReference>
<keyword evidence="2" id="KW-0732">Signal</keyword>
<dbReference type="InterPro" id="IPR003795">
    <property type="entry name" value="DUF192"/>
</dbReference>
<dbReference type="PANTHER" id="PTHR37953">
    <property type="entry name" value="UPF0127 PROTEIN MJ1496"/>
    <property type="match status" value="1"/>
</dbReference>
<dbReference type="Gene3D" id="2.60.120.1140">
    <property type="entry name" value="Protein of unknown function DUF192"/>
    <property type="match status" value="1"/>
</dbReference>
<dbReference type="PROSITE" id="PS51257">
    <property type="entry name" value="PROKAR_LIPOPROTEIN"/>
    <property type="match status" value="1"/>
</dbReference>
<feature type="region of interest" description="Disordered" evidence="1">
    <location>
        <begin position="20"/>
        <end position="52"/>
    </location>
</feature>
<organism evidence="3 4">
    <name type="scientific">Rubrobacter marinus</name>
    <dbReference type="NCBI Taxonomy" id="2653852"/>
    <lineage>
        <taxon>Bacteria</taxon>
        <taxon>Bacillati</taxon>
        <taxon>Actinomycetota</taxon>
        <taxon>Rubrobacteria</taxon>
        <taxon>Rubrobacterales</taxon>
        <taxon>Rubrobacteraceae</taxon>
        <taxon>Rubrobacter</taxon>
    </lineage>
</organism>
<dbReference type="Proteomes" id="UP000502706">
    <property type="component" value="Chromosome"/>
</dbReference>
<dbReference type="RefSeq" id="WP_166397387.1">
    <property type="nucleotide sequence ID" value="NZ_CP045121.1"/>
</dbReference>
<evidence type="ECO:0000313" key="4">
    <source>
        <dbReference type="Proteomes" id="UP000502706"/>
    </source>
</evidence>
<dbReference type="EMBL" id="CP045121">
    <property type="protein sequence ID" value="QIN79716.1"/>
    <property type="molecule type" value="Genomic_DNA"/>
</dbReference>
<name>A0A6G8PZT3_9ACTN</name>
<gene>
    <name evidence="3" type="ORF">GBA65_15575</name>
</gene>
<dbReference type="AlphaFoldDB" id="A0A6G8PZT3"/>
<reference evidence="3 4" key="1">
    <citation type="submission" date="2019-10" db="EMBL/GenBank/DDBJ databases">
        <title>Rubrobacter sp nov SCSIO 52915 isolated from a deep-sea sediment in the South China Sea.</title>
        <authorList>
            <person name="Chen R.W."/>
        </authorList>
    </citation>
    <scope>NUCLEOTIDE SEQUENCE [LARGE SCALE GENOMIC DNA]</scope>
    <source>
        <strain evidence="3 4">SCSIO 52915</strain>
    </source>
</reference>
<dbReference type="InterPro" id="IPR038695">
    <property type="entry name" value="Saro_0823-like_sf"/>
</dbReference>
<evidence type="ECO:0000256" key="1">
    <source>
        <dbReference type="SAM" id="MobiDB-lite"/>
    </source>
</evidence>
<feature type="compositionally biased region" description="Polar residues" evidence="1">
    <location>
        <begin position="34"/>
        <end position="48"/>
    </location>
</feature>